<evidence type="ECO:0000313" key="17">
    <source>
        <dbReference type="Proteomes" id="UP000193689"/>
    </source>
</evidence>
<dbReference type="Pfam" id="PF00331">
    <property type="entry name" value="Glyco_hydro_10"/>
    <property type="match status" value="1"/>
</dbReference>
<proteinExistence type="inferred from homology"/>
<evidence type="ECO:0000256" key="8">
    <source>
        <dbReference type="ARBA" id="ARBA00023277"/>
    </source>
</evidence>
<comment type="pathway">
    <text evidence="3">Glycan degradation; xylan degradation.</text>
</comment>
<reference evidence="16 17" key="1">
    <citation type="submission" date="2016-07" db="EMBL/GenBank/DDBJ databases">
        <title>Pervasive Adenine N6-methylation of Active Genes in Fungi.</title>
        <authorList>
            <consortium name="DOE Joint Genome Institute"/>
            <person name="Mondo S.J."/>
            <person name="Dannebaum R.O."/>
            <person name="Kuo R.C."/>
            <person name="Labutti K."/>
            <person name="Haridas S."/>
            <person name="Kuo A."/>
            <person name="Salamov A."/>
            <person name="Ahrendt S.R."/>
            <person name="Lipzen A."/>
            <person name="Sullivan W."/>
            <person name="Andreopoulos W.B."/>
            <person name="Clum A."/>
            <person name="Lindquist E."/>
            <person name="Daum C."/>
            <person name="Ramamoorthy G.K."/>
            <person name="Gryganskyi A."/>
            <person name="Culley D."/>
            <person name="Magnuson J.K."/>
            <person name="James T.Y."/>
            <person name="O'Malley M.A."/>
            <person name="Stajich J.E."/>
            <person name="Spatafora J.W."/>
            <person name="Visel A."/>
            <person name="Grigoriev I.V."/>
        </authorList>
    </citation>
    <scope>NUCLEOTIDE SEQUENCE [LARGE SCALE GENOMIC DNA]</scope>
    <source>
        <strain evidence="16 17">CBS 129021</strain>
    </source>
</reference>
<dbReference type="PROSITE" id="PS51760">
    <property type="entry name" value="GH10_2"/>
    <property type="match status" value="1"/>
</dbReference>
<dbReference type="SUPFAM" id="SSF51445">
    <property type="entry name" value="(Trans)glycosidases"/>
    <property type="match status" value="1"/>
</dbReference>
<dbReference type="GeneID" id="63778366"/>
<comment type="similarity">
    <text evidence="4 12">Belongs to the glycosyl hydrolase 10 (cellulase F) family.</text>
</comment>
<dbReference type="InterPro" id="IPR017853">
    <property type="entry name" value="GH"/>
</dbReference>
<evidence type="ECO:0000256" key="14">
    <source>
        <dbReference type="SAM" id="SignalP"/>
    </source>
</evidence>
<feature type="chain" id="PRO_5011988229" description="Beta-xylanase" evidence="14">
    <location>
        <begin position="21"/>
        <end position="361"/>
    </location>
</feature>
<dbReference type="InterPro" id="IPR001000">
    <property type="entry name" value="GH10_dom"/>
</dbReference>
<evidence type="ECO:0000256" key="10">
    <source>
        <dbReference type="ARBA" id="ARBA00023326"/>
    </source>
</evidence>
<gene>
    <name evidence="16" type="ORF">BCR38DRAFT_458383</name>
</gene>
<evidence type="ECO:0000256" key="5">
    <source>
        <dbReference type="ARBA" id="ARBA00022525"/>
    </source>
</evidence>
<evidence type="ECO:0000256" key="2">
    <source>
        <dbReference type="ARBA" id="ARBA00004613"/>
    </source>
</evidence>
<dbReference type="PANTHER" id="PTHR31490">
    <property type="entry name" value="GLYCOSYL HYDROLASE"/>
    <property type="match status" value="1"/>
</dbReference>
<dbReference type="GO" id="GO:0031176">
    <property type="term" value="F:endo-1,4-beta-xylanase activity"/>
    <property type="evidence" value="ECO:0007669"/>
    <property type="project" value="UniProtKB-EC"/>
</dbReference>
<evidence type="ECO:0000256" key="3">
    <source>
        <dbReference type="ARBA" id="ARBA00004851"/>
    </source>
</evidence>
<feature type="active site" description="Nucleophile" evidence="11">
    <location>
        <position position="257"/>
    </location>
</feature>
<dbReference type="PRINTS" id="PR00134">
    <property type="entry name" value="GLHYDRLASE10"/>
</dbReference>
<protein>
    <recommendedName>
        <fullName evidence="12">Beta-xylanase</fullName>
        <ecNumber evidence="12">3.2.1.8</ecNumber>
    </recommendedName>
</protein>
<dbReference type="InterPro" id="IPR031158">
    <property type="entry name" value="GH10_AS"/>
</dbReference>
<evidence type="ECO:0000256" key="1">
    <source>
        <dbReference type="ARBA" id="ARBA00000681"/>
    </source>
</evidence>
<evidence type="ECO:0000313" key="16">
    <source>
        <dbReference type="EMBL" id="ORY63158.1"/>
    </source>
</evidence>
<organism evidence="16 17">
    <name type="scientific">Pseudomassariella vexata</name>
    <dbReference type="NCBI Taxonomy" id="1141098"/>
    <lineage>
        <taxon>Eukaryota</taxon>
        <taxon>Fungi</taxon>
        <taxon>Dikarya</taxon>
        <taxon>Ascomycota</taxon>
        <taxon>Pezizomycotina</taxon>
        <taxon>Sordariomycetes</taxon>
        <taxon>Xylariomycetidae</taxon>
        <taxon>Amphisphaeriales</taxon>
        <taxon>Pseudomassariaceae</taxon>
        <taxon>Pseudomassariella</taxon>
    </lineage>
</organism>
<dbReference type="RefSeq" id="XP_040714815.1">
    <property type="nucleotide sequence ID" value="XM_040862154.1"/>
</dbReference>
<evidence type="ECO:0000259" key="15">
    <source>
        <dbReference type="PROSITE" id="PS51760"/>
    </source>
</evidence>
<feature type="domain" description="GH10" evidence="15">
    <location>
        <begin position="16"/>
        <end position="335"/>
    </location>
</feature>
<evidence type="ECO:0000256" key="12">
    <source>
        <dbReference type="RuleBase" id="RU361174"/>
    </source>
</evidence>
<evidence type="ECO:0000256" key="7">
    <source>
        <dbReference type="ARBA" id="ARBA00022801"/>
    </source>
</evidence>
<evidence type="ECO:0000256" key="13">
    <source>
        <dbReference type="SAM" id="MobiDB-lite"/>
    </source>
</evidence>
<keyword evidence="10 12" id="KW-0624">Polysaccharide degradation</keyword>
<dbReference type="GO" id="GO:0045493">
    <property type="term" value="P:xylan catabolic process"/>
    <property type="evidence" value="ECO:0007669"/>
    <property type="project" value="UniProtKB-KW"/>
</dbReference>
<dbReference type="PANTHER" id="PTHR31490:SF35">
    <property type="entry name" value="ENDO-1,4-BETA-XYLANASE"/>
    <property type="match status" value="1"/>
</dbReference>
<comment type="subcellular location">
    <subcellularLocation>
        <location evidence="2">Secreted</location>
    </subcellularLocation>
</comment>
<feature type="signal peptide" evidence="14">
    <location>
        <begin position="1"/>
        <end position="20"/>
    </location>
</feature>
<dbReference type="OrthoDB" id="3055998at2759"/>
<evidence type="ECO:0000256" key="11">
    <source>
        <dbReference type="PROSITE-ProRule" id="PRU10061"/>
    </source>
</evidence>
<name>A0A1Y2DV84_9PEZI</name>
<comment type="catalytic activity">
    <reaction evidence="1 12">
        <text>Endohydrolysis of (1-&gt;4)-beta-D-xylosidic linkages in xylans.</text>
        <dbReference type="EC" id="3.2.1.8"/>
    </reaction>
</comment>
<dbReference type="InterPro" id="IPR044846">
    <property type="entry name" value="GH10"/>
</dbReference>
<keyword evidence="14" id="KW-0732">Signal</keyword>
<feature type="compositionally biased region" description="Basic residues" evidence="13">
    <location>
        <begin position="347"/>
        <end position="361"/>
    </location>
</feature>
<keyword evidence="5" id="KW-0964">Secreted</keyword>
<dbReference type="PROSITE" id="PS00591">
    <property type="entry name" value="GH10_1"/>
    <property type="match status" value="1"/>
</dbReference>
<keyword evidence="17" id="KW-1185">Reference proteome</keyword>
<keyword evidence="8 12" id="KW-0119">Carbohydrate metabolism</keyword>
<dbReference type="InParanoid" id="A0A1Y2DV84"/>
<comment type="caution">
    <text evidence="16">The sequence shown here is derived from an EMBL/GenBank/DDBJ whole genome shotgun (WGS) entry which is preliminary data.</text>
</comment>
<dbReference type="EC" id="3.2.1.8" evidence="12"/>
<keyword evidence="6" id="KW-0858">Xylan degradation</keyword>
<accession>A0A1Y2DV84</accession>
<dbReference type="EMBL" id="MCFJ01000008">
    <property type="protein sequence ID" value="ORY63158.1"/>
    <property type="molecule type" value="Genomic_DNA"/>
</dbReference>
<sequence length="361" mass="40097">MYSNPLLLLLALLGPTAILAQLNVLARKAGKLYFGTATDTGELGNTTYYSILTNTSEFGQLVPSNGQKWIFTEPLQGVFNFTEGHIVTDITQKTGQLLRCHNLVWHSQLAPWVENTTWTAETLAPMLEEHVFREAREWKGKCYAWDVVNEALDEDGSFRESVFFDILGPEFIKIAFRAAARADPGAKLYYNDYNIESPGNKSAAARTIVKMLQDDGIKVDGVGLQSHFVVGSTPSIDEQIETMRGYADLGVEVAITELDIRLDLPANTSNLAQQKEDYKKTVGACMQVKECIGITVWDFWDPVSWVPSVFEGQGAATLYFDNFTKHPAYYGVVEALTNKTDGGKPGCKSRREAKRSKPSFP</sequence>
<dbReference type="GO" id="GO:0005576">
    <property type="term" value="C:extracellular region"/>
    <property type="evidence" value="ECO:0007669"/>
    <property type="project" value="UniProtKB-SubCell"/>
</dbReference>
<feature type="region of interest" description="Disordered" evidence="13">
    <location>
        <begin position="341"/>
        <end position="361"/>
    </location>
</feature>
<keyword evidence="7 12" id="KW-0378">Hydrolase</keyword>
<dbReference type="Gene3D" id="3.20.20.80">
    <property type="entry name" value="Glycosidases"/>
    <property type="match status" value="1"/>
</dbReference>
<evidence type="ECO:0000256" key="4">
    <source>
        <dbReference type="ARBA" id="ARBA00007495"/>
    </source>
</evidence>
<evidence type="ECO:0000256" key="9">
    <source>
        <dbReference type="ARBA" id="ARBA00023295"/>
    </source>
</evidence>
<keyword evidence="9 12" id="KW-0326">Glycosidase</keyword>
<evidence type="ECO:0000256" key="6">
    <source>
        <dbReference type="ARBA" id="ARBA00022651"/>
    </source>
</evidence>
<dbReference type="SMART" id="SM00633">
    <property type="entry name" value="Glyco_10"/>
    <property type="match status" value="1"/>
</dbReference>
<dbReference type="STRING" id="1141098.A0A1Y2DV84"/>
<dbReference type="AlphaFoldDB" id="A0A1Y2DV84"/>
<dbReference type="Proteomes" id="UP000193689">
    <property type="component" value="Unassembled WGS sequence"/>
</dbReference>